<organism evidence="1 3">
    <name type="scientific">Streptomyces griseochromogenes</name>
    <dbReference type="NCBI Taxonomy" id="68214"/>
    <lineage>
        <taxon>Bacteria</taxon>
        <taxon>Bacillati</taxon>
        <taxon>Actinomycetota</taxon>
        <taxon>Actinomycetes</taxon>
        <taxon>Kitasatosporales</taxon>
        <taxon>Streptomycetaceae</taxon>
        <taxon>Streptomyces</taxon>
    </lineage>
</organism>
<dbReference type="Proteomes" id="UP000092659">
    <property type="component" value="Chromosome"/>
</dbReference>
<accession>A0A1B1B7M3</accession>
<dbReference type="EMBL" id="JAGGLP010000003">
    <property type="protein sequence ID" value="MBP2048660.1"/>
    <property type="molecule type" value="Genomic_DNA"/>
</dbReference>
<dbReference type="AlphaFoldDB" id="A0A1B1B7M3"/>
<reference evidence="1 3" key="1">
    <citation type="submission" date="2016-06" db="EMBL/GenBank/DDBJ databases">
        <title>Complete genome sequence of Streptomyces griseochromogenes ATCC 14511, the Blasticidin S producer.</title>
        <authorList>
            <person name="Wu L."/>
        </authorList>
    </citation>
    <scope>NUCLEOTIDE SEQUENCE [LARGE SCALE GENOMIC DNA]</scope>
    <source>
        <strain evidence="1 3">ATCC 14511</strain>
    </source>
</reference>
<gene>
    <name evidence="1" type="ORF">AVL59_38890</name>
    <name evidence="2" type="ORF">J2Z21_001585</name>
</gene>
<keyword evidence="4" id="KW-1185">Reference proteome</keyword>
<dbReference type="KEGG" id="sgs:AVL59_38890"/>
<evidence type="ECO:0000313" key="2">
    <source>
        <dbReference type="EMBL" id="MBP2048660.1"/>
    </source>
</evidence>
<evidence type="ECO:0000313" key="4">
    <source>
        <dbReference type="Proteomes" id="UP001519309"/>
    </source>
</evidence>
<evidence type="ECO:0000313" key="3">
    <source>
        <dbReference type="Proteomes" id="UP000092659"/>
    </source>
</evidence>
<dbReference type="EMBL" id="CP016279">
    <property type="protein sequence ID" value="ANP54771.1"/>
    <property type="molecule type" value="Genomic_DNA"/>
</dbReference>
<proteinExistence type="predicted"/>
<dbReference type="Proteomes" id="UP001519309">
    <property type="component" value="Unassembled WGS sequence"/>
</dbReference>
<name>A0A1B1B7M3_9ACTN</name>
<evidence type="ECO:0000313" key="1">
    <source>
        <dbReference type="EMBL" id="ANP54771.1"/>
    </source>
</evidence>
<sequence>MLGPRLDVRAERGAWAARSPDALGSAVRVTTLIEACPPEPDLRRTADDLLAGLTTCSPDC</sequence>
<reference evidence="2 4" key="2">
    <citation type="submission" date="2021-03" db="EMBL/GenBank/DDBJ databases">
        <title>Genomic Encyclopedia of Type Strains, Phase IV (KMG-IV): sequencing the most valuable type-strain genomes for metagenomic binning, comparative biology and taxonomic classification.</title>
        <authorList>
            <person name="Goeker M."/>
        </authorList>
    </citation>
    <scope>NUCLEOTIDE SEQUENCE [LARGE SCALE GENOMIC DNA]</scope>
    <source>
        <strain evidence="2 4">DSM 40499</strain>
    </source>
</reference>
<protein>
    <submittedName>
        <fullName evidence="1">Uncharacterized protein</fullName>
    </submittedName>
</protein>